<feature type="domain" description="Glycosyltransferase 2-like" evidence="1">
    <location>
        <begin position="7"/>
        <end position="132"/>
    </location>
</feature>
<organism evidence="2 3">
    <name type="scientific">Alteromonas aestuariivivens</name>
    <dbReference type="NCBI Taxonomy" id="1938339"/>
    <lineage>
        <taxon>Bacteria</taxon>
        <taxon>Pseudomonadati</taxon>
        <taxon>Pseudomonadota</taxon>
        <taxon>Gammaproteobacteria</taxon>
        <taxon>Alteromonadales</taxon>
        <taxon>Alteromonadaceae</taxon>
        <taxon>Alteromonas/Salinimonas group</taxon>
        <taxon>Alteromonas</taxon>
    </lineage>
</organism>
<dbReference type="OrthoDB" id="433681at2"/>
<dbReference type="PANTHER" id="PTHR43685:SF2">
    <property type="entry name" value="GLYCOSYLTRANSFERASE 2-LIKE DOMAIN-CONTAINING PROTEIN"/>
    <property type="match status" value="1"/>
</dbReference>
<protein>
    <submittedName>
        <fullName evidence="2">Glycosyltransferase family 2 protein</fullName>
    </submittedName>
</protein>
<keyword evidence="3" id="KW-1185">Reference proteome</keyword>
<dbReference type="CDD" id="cd00761">
    <property type="entry name" value="Glyco_tranf_GTA_type"/>
    <property type="match status" value="1"/>
</dbReference>
<sequence length="350" mass="39904">MKSPAVSVIVPAYNAAGTLGRALISVVEQSFTDWELLVIDDKSTDETASICRQYCMLDSRIRYLCSPFNGGPAHARNVALEHAKGEWITLLDADDWYEPERLSTLLKAAASQESQIVADNQIFMNAEFNESKGLLTESGSSDFLTLSVSDFFEGDVIRRYSRNLGLLKPLVRRELIEQHSIRYDDRKRAALGEDFYFLLECLVHAKVLVYVTEPLYNYRVDGLLNISKQLKLESLFNWKSMHERYAISLAGKFQQSECRHMQNRGVQIDRYIQFRMLVDPIKQGNIAQFMLRFLKHPVRSTQLLVSDLIADPGAILLTATYLKLNFKQAVGRGYSRCTKWLSAKDLKKPS</sequence>
<dbReference type="Gene3D" id="3.90.550.10">
    <property type="entry name" value="Spore Coat Polysaccharide Biosynthesis Protein SpsA, Chain A"/>
    <property type="match status" value="1"/>
</dbReference>
<evidence type="ECO:0000259" key="1">
    <source>
        <dbReference type="Pfam" id="PF00535"/>
    </source>
</evidence>
<dbReference type="GO" id="GO:0016740">
    <property type="term" value="F:transferase activity"/>
    <property type="evidence" value="ECO:0007669"/>
    <property type="project" value="UniProtKB-KW"/>
</dbReference>
<dbReference type="PANTHER" id="PTHR43685">
    <property type="entry name" value="GLYCOSYLTRANSFERASE"/>
    <property type="match status" value="1"/>
</dbReference>
<name>A0A3D8MC02_9ALTE</name>
<dbReference type="Pfam" id="PF00535">
    <property type="entry name" value="Glycos_transf_2"/>
    <property type="match status" value="1"/>
</dbReference>
<proteinExistence type="predicted"/>
<dbReference type="Proteomes" id="UP000256561">
    <property type="component" value="Unassembled WGS sequence"/>
</dbReference>
<gene>
    <name evidence="2" type="ORF">DXV75_03110</name>
</gene>
<keyword evidence="2" id="KW-0808">Transferase</keyword>
<dbReference type="SUPFAM" id="SSF53448">
    <property type="entry name" value="Nucleotide-diphospho-sugar transferases"/>
    <property type="match status" value="1"/>
</dbReference>
<reference evidence="3" key="1">
    <citation type="submission" date="2018-08" db="EMBL/GenBank/DDBJ databases">
        <authorList>
            <person name="Zhang J."/>
            <person name="Du Z.-J."/>
        </authorList>
    </citation>
    <scope>NUCLEOTIDE SEQUENCE [LARGE SCALE GENOMIC DNA]</scope>
    <source>
        <strain evidence="3">KCTC 52655</strain>
    </source>
</reference>
<dbReference type="InterPro" id="IPR029044">
    <property type="entry name" value="Nucleotide-diphossugar_trans"/>
</dbReference>
<dbReference type="InterPro" id="IPR001173">
    <property type="entry name" value="Glyco_trans_2-like"/>
</dbReference>
<evidence type="ECO:0000313" key="2">
    <source>
        <dbReference type="EMBL" id="RDV27972.1"/>
    </source>
</evidence>
<evidence type="ECO:0000313" key="3">
    <source>
        <dbReference type="Proteomes" id="UP000256561"/>
    </source>
</evidence>
<comment type="caution">
    <text evidence="2">The sequence shown here is derived from an EMBL/GenBank/DDBJ whole genome shotgun (WGS) entry which is preliminary data.</text>
</comment>
<accession>A0A3D8MC02</accession>
<dbReference type="EMBL" id="QRHA01000002">
    <property type="protein sequence ID" value="RDV27972.1"/>
    <property type="molecule type" value="Genomic_DNA"/>
</dbReference>
<dbReference type="InterPro" id="IPR050834">
    <property type="entry name" value="Glycosyltransf_2"/>
</dbReference>
<dbReference type="AlphaFoldDB" id="A0A3D8MC02"/>
<dbReference type="RefSeq" id="WP_115591850.1">
    <property type="nucleotide sequence ID" value="NZ_QRHA01000002.1"/>
</dbReference>